<evidence type="ECO:0008006" key="3">
    <source>
        <dbReference type="Google" id="ProtNLM"/>
    </source>
</evidence>
<evidence type="ECO:0000313" key="1">
    <source>
        <dbReference type="EMBL" id="AQZ52898.1"/>
    </source>
</evidence>
<dbReference type="RefSeq" id="WP_018066641.1">
    <property type="nucleotide sequence ID" value="NZ_AQWH01000025.1"/>
</dbReference>
<gene>
    <name evidence="1" type="ORF">Mame_03593</name>
</gene>
<keyword evidence="2" id="KW-1185">Reference proteome</keyword>
<dbReference type="Proteomes" id="UP000191135">
    <property type="component" value="Chromosome"/>
</dbReference>
<proteinExistence type="predicted"/>
<organism evidence="1 2">
    <name type="scientific">Martelella mediterranea DSM 17316</name>
    <dbReference type="NCBI Taxonomy" id="1122214"/>
    <lineage>
        <taxon>Bacteria</taxon>
        <taxon>Pseudomonadati</taxon>
        <taxon>Pseudomonadota</taxon>
        <taxon>Alphaproteobacteria</taxon>
        <taxon>Hyphomicrobiales</taxon>
        <taxon>Aurantimonadaceae</taxon>
        <taxon>Martelella</taxon>
    </lineage>
</organism>
<evidence type="ECO:0000313" key="2">
    <source>
        <dbReference type="Proteomes" id="UP000191135"/>
    </source>
</evidence>
<dbReference type="AlphaFoldDB" id="A0A1U9Z5E6"/>
<dbReference type="EMBL" id="CP020330">
    <property type="protein sequence ID" value="AQZ52898.1"/>
    <property type="molecule type" value="Genomic_DNA"/>
</dbReference>
<dbReference type="KEGG" id="mmed:Mame_03593"/>
<dbReference type="STRING" id="1122214.Mame_03593"/>
<dbReference type="Pfam" id="PF12096">
    <property type="entry name" value="DUF3572"/>
    <property type="match status" value="1"/>
</dbReference>
<sequence length="98" mass="10768">MQNFADPSENPSREHALAVEILVWLSGEPELLNRFSALTGINIGELRALSQSPGFESAMIGFIAGHEPTLMAFCHDCKVKPETVSHAWQKLEYGGQVD</sequence>
<reference evidence="1 2" key="1">
    <citation type="submission" date="2017-03" db="EMBL/GenBank/DDBJ databases">
        <title>Foreign affairs: Plasmid Transfer between Roseobacters and Rhizobia.</title>
        <authorList>
            <person name="Bartling P."/>
            <person name="Bunk B."/>
            <person name="Overmann J."/>
            <person name="Brinkmann H."/>
            <person name="Petersen J."/>
        </authorList>
    </citation>
    <scope>NUCLEOTIDE SEQUENCE [LARGE SCALE GENOMIC DNA]</scope>
    <source>
        <strain evidence="1 2">MACL11</strain>
    </source>
</reference>
<name>A0A1U9Z5E6_9HYPH</name>
<accession>A0A1U9Z5E6</accession>
<dbReference type="eggNOG" id="ENOG502ZYD3">
    <property type="taxonomic scope" value="Bacteria"/>
</dbReference>
<protein>
    <recommendedName>
        <fullName evidence="3">DUF3572 domain-containing protein</fullName>
    </recommendedName>
</protein>
<dbReference type="InterPro" id="IPR021955">
    <property type="entry name" value="DUF3572"/>
</dbReference>